<accession>A0ABS3BB14</accession>
<evidence type="ECO:0000313" key="3">
    <source>
        <dbReference type="Proteomes" id="UP000664344"/>
    </source>
</evidence>
<feature type="signal peptide" evidence="1">
    <location>
        <begin position="1"/>
        <end position="20"/>
    </location>
</feature>
<sequence length="244" mass="27495">MKPKLWALPLLALIALRAHAAVFEFAGTAFDRGNALYREHHRVDGACIQGIFAPRDHNVNYFKQEGDATFATKQLTYLDTPFRPEVLFHQPLFGERLQITYPKEQSLSIAWQPPSGHEKAFSVEADPALVVDSGFDHFVRANWERIVAGESITFRFLAPTRGDHYGFVLEPANSDQIDADVTIQIRPTSVLLRLLVDPILLGYRADGALTDYFGLTNVRRDEDANHVAHIRYQVVRLPGCELTP</sequence>
<dbReference type="RefSeq" id="WP_206556733.1">
    <property type="nucleotide sequence ID" value="NZ_JAFKDB010000008.1"/>
</dbReference>
<comment type="caution">
    <text evidence="2">The sequence shown here is derived from an EMBL/GenBank/DDBJ whole genome shotgun (WGS) entry which is preliminary data.</text>
</comment>
<evidence type="ECO:0000256" key="1">
    <source>
        <dbReference type="SAM" id="SignalP"/>
    </source>
</evidence>
<dbReference type="EMBL" id="JAFKDB010000008">
    <property type="protein sequence ID" value="MBN7768998.1"/>
    <property type="molecule type" value="Genomic_DNA"/>
</dbReference>
<feature type="chain" id="PRO_5046347363" evidence="1">
    <location>
        <begin position="21"/>
        <end position="244"/>
    </location>
</feature>
<evidence type="ECO:0000313" key="2">
    <source>
        <dbReference type="EMBL" id="MBN7768998.1"/>
    </source>
</evidence>
<keyword evidence="3" id="KW-1185">Reference proteome</keyword>
<reference evidence="2 3" key="1">
    <citation type="submission" date="2021-02" db="EMBL/GenBank/DDBJ databases">
        <title>PHA producing bacteria isolated from coastal sediment in Guangdong, Shenzhen.</title>
        <authorList>
            <person name="Zheng W."/>
            <person name="Yu S."/>
            <person name="Huang Y."/>
        </authorList>
    </citation>
    <scope>NUCLEOTIDE SEQUENCE [LARGE SCALE GENOMIC DNA]</scope>
    <source>
        <strain evidence="2 3">TN21-5</strain>
    </source>
</reference>
<dbReference type="Proteomes" id="UP000664344">
    <property type="component" value="Unassembled WGS sequence"/>
</dbReference>
<name>A0ABS3BB14_9GAMM</name>
<organism evidence="2 3">
    <name type="scientific">Marinobacter daepoensis</name>
    <dbReference type="NCBI Taxonomy" id="262077"/>
    <lineage>
        <taxon>Bacteria</taxon>
        <taxon>Pseudomonadati</taxon>
        <taxon>Pseudomonadota</taxon>
        <taxon>Gammaproteobacteria</taxon>
        <taxon>Pseudomonadales</taxon>
        <taxon>Marinobacteraceae</taxon>
        <taxon>Marinobacter</taxon>
    </lineage>
</organism>
<protein>
    <submittedName>
        <fullName evidence="2">Uncharacterized protein</fullName>
    </submittedName>
</protein>
<proteinExistence type="predicted"/>
<gene>
    <name evidence="2" type="ORF">JYP53_03655</name>
</gene>
<keyword evidence="1" id="KW-0732">Signal</keyword>